<dbReference type="InterPro" id="IPR046451">
    <property type="entry name" value="HgmA_C"/>
</dbReference>
<dbReference type="EMBL" id="JAGHQL010000011">
    <property type="protein sequence ID" value="KAH0545014.1"/>
    <property type="molecule type" value="Genomic_DNA"/>
</dbReference>
<dbReference type="AlphaFoldDB" id="A0A9P8I809"/>
<evidence type="ECO:0000256" key="5">
    <source>
        <dbReference type="ARBA" id="ARBA00022723"/>
    </source>
</evidence>
<dbReference type="InterPro" id="IPR046452">
    <property type="entry name" value="HgmA_N"/>
</dbReference>
<comment type="caution">
    <text evidence="15">The sequence shown here is derived from an EMBL/GenBank/DDBJ whole genome shotgun (WGS) entry which is preliminary data.</text>
</comment>
<dbReference type="NCBIfam" id="TIGR01015">
    <property type="entry name" value="hmgA"/>
    <property type="match status" value="1"/>
</dbReference>
<dbReference type="Pfam" id="PF04209">
    <property type="entry name" value="HgmA_C"/>
    <property type="match status" value="1"/>
</dbReference>
<evidence type="ECO:0000259" key="13">
    <source>
        <dbReference type="Pfam" id="PF04209"/>
    </source>
</evidence>
<organism evidence="15 16">
    <name type="scientific">Glutinoglossum americanum</name>
    <dbReference type="NCBI Taxonomy" id="1670608"/>
    <lineage>
        <taxon>Eukaryota</taxon>
        <taxon>Fungi</taxon>
        <taxon>Dikarya</taxon>
        <taxon>Ascomycota</taxon>
        <taxon>Pezizomycotina</taxon>
        <taxon>Geoglossomycetes</taxon>
        <taxon>Geoglossales</taxon>
        <taxon>Geoglossaceae</taxon>
        <taxon>Glutinoglossum</taxon>
    </lineage>
</organism>
<gene>
    <name evidence="15" type="ORF">FGG08_000940</name>
</gene>
<reference evidence="15" key="1">
    <citation type="submission" date="2021-03" db="EMBL/GenBank/DDBJ databases">
        <title>Comparative genomics and phylogenomic investigation of the class Geoglossomycetes provide insights into ecological specialization and systematics.</title>
        <authorList>
            <person name="Melie T."/>
            <person name="Pirro S."/>
            <person name="Miller A.N."/>
            <person name="Quandt A."/>
        </authorList>
    </citation>
    <scope>NUCLEOTIDE SEQUENCE</scope>
    <source>
        <strain evidence="15">GBOQ0MN5Z8</strain>
    </source>
</reference>
<dbReference type="InterPro" id="IPR014710">
    <property type="entry name" value="RmlC-like_jellyroll"/>
</dbReference>
<evidence type="ECO:0000256" key="11">
    <source>
        <dbReference type="PIRSR" id="PIRSR605708-1"/>
    </source>
</evidence>
<dbReference type="Gene3D" id="2.60.120.10">
    <property type="entry name" value="Jelly Rolls"/>
    <property type="match status" value="1"/>
</dbReference>
<feature type="binding site" evidence="12">
    <location>
        <position position="357"/>
    </location>
    <ligand>
        <name>homogentisate</name>
        <dbReference type="ChEBI" id="CHEBI:16169"/>
    </ligand>
</feature>
<dbReference type="GO" id="GO:0004411">
    <property type="term" value="F:homogentisate 1,2-dioxygenase activity"/>
    <property type="evidence" value="ECO:0007669"/>
    <property type="project" value="UniProtKB-EC"/>
</dbReference>
<feature type="binding site" evidence="12">
    <location>
        <position position="379"/>
    </location>
    <ligand>
        <name>homogentisate</name>
        <dbReference type="ChEBI" id="CHEBI:16169"/>
    </ligand>
</feature>
<sequence length="457" mass="50592">MPVTKFTTPEKYKYQNGFHSYHESEAIEGALPIGANSPQKPPYGLYAEKLSGTAFTAPRSENLQTWLYRILPAAAHGPFEPRESITYSTNPGNSSQKIHHIPNQLRWDPFDLDETVDWVHSLRLVAGAGDPAMKSGIGIFIFAAGKDMDPREAFYSADGDFLIVPQHGTLDIQTELGHLLVRPNEIAVIPRGIRYRVALPTGPVRGYILELYQGHFQLPELGPIGSNCLANARDFQAPVAAFNEDTDSTWHLLSKFNGQLFAAKQTHTPFDVVAWHGLYYPFKYDLGRFSTIGSISFDHPDPSIFTVLSAPSDHTGTAIADFVIFPPRWLVAEDTFRPPWYHRNTMSEFMGLIVGDYDAKTGGGFRPAGASLHNVMSAHGPDASTHEKASNTALKPAKVGEGSMAFMFESCLMVGVTEWGLKTCKKAQEDYNSESWEPLKPRFKMPGGIKKDVETGR</sequence>
<evidence type="ECO:0000313" key="16">
    <source>
        <dbReference type="Proteomes" id="UP000698800"/>
    </source>
</evidence>
<evidence type="ECO:0000256" key="8">
    <source>
        <dbReference type="ARBA" id="ARBA00023002"/>
    </source>
</evidence>
<feature type="binding site" evidence="12">
    <location>
        <position position="342"/>
    </location>
    <ligand>
        <name>Fe cation</name>
        <dbReference type="ChEBI" id="CHEBI:24875"/>
    </ligand>
</feature>
<dbReference type="Pfam" id="PF20510">
    <property type="entry name" value="HgmA_N"/>
    <property type="match status" value="1"/>
</dbReference>
<evidence type="ECO:0000256" key="9">
    <source>
        <dbReference type="ARBA" id="ARBA00023004"/>
    </source>
</evidence>
<evidence type="ECO:0000256" key="3">
    <source>
        <dbReference type="ARBA" id="ARBA00007757"/>
    </source>
</evidence>
<comment type="similarity">
    <text evidence="3">Belongs to the homogentisate dioxygenase family.</text>
</comment>
<feature type="domain" description="Homogentisate 1,2-dioxygenase N-terminal" evidence="14">
    <location>
        <begin position="13"/>
        <end position="286"/>
    </location>
</feature>
<feature type="domain" description="Homogentisate 1,2-dioxygenase C-terminal" evidence="13">
    <location>
        <begin position="288"/>
        <end position="442"/>
    </location>
</feature>
<accession>A0A9P8I809</accession>
<feature type="active site" description="Proton acceptor" evidence="11">
    <location>
        <position position="299"/>
    </location>
</feature>
<dbReference type="FunFam" id="2.60.120.10:FF:000053">
    <property type="entry name" value="Homogentisate 1,2-dioxygenase"/>
    <property type="match status" value="1"/>
</dbReference>
<comment type="pathway">
    <text evidence="2">Amino-acid degradation; L-phenylalanine degradation; acetoacetate and fumarate from L-phenylalanine: step 4/6.</text>
</comment>
<keyword evidence="9 12" id="KW-0408">Iron</keyword>
<keyword evidence="6" id="KW-0828">Tyrosine catabolism</keyword>
<evidence type="ECO:0000256" key="2">
    <source>
        <dbReference type="ARBA" id="ARBA00004704"/>
    </source>
</evidence>
<dbReference type="InterPro" id="IPR005708">
    <property type="entry name" value="Homogentis_dOase"/>
</dbReference>
<dbReference type="PANTHER" id="PTHR11056">
    <property type="entry name" value="HOMOGENTISATE 1,2-DIOXYGENASE"/>
    <property type="match status" value="1"/>
</dbReference>
<evidence type="ECO:0000256" key="4">
    <source>
        <dbReference type="ARBA" id="ARBA00013127"/>
    </source>
</evidence>
<dbReference type="EC" id="1.13.11.5" evidence="4"/>
<keyword evidence="16" id="KW-1185">Reference proteome</keyword>
<comment type="cofactor">
    <cofactor evidence="1 12">
        <name>Fe cation</name>
        <dbReference type="ChEBI" id="CHEBI:24875"/>
    </cofactor>
</comment>
<dbReference type="GO" id="GO:0046872">
    <property type="term" value="F:metal ion binding"/>
    <property type="evidence" value="ECO:0007669"/>
    <property type="project" value="UniProtKB-KW"/>
</dbReference>
<protein>
    <recommendedName>
        <fullName evidence="4">homogentisate 1,2-dioxygenase</fullName>
        <ecNumber evidence="4">1.13.11.5</ecNumber>
    </recommendedName>
</protein>
<evidence type="ECO:0000256" key="10">
    <source>
        <dbReference type="ARBA" id="ARBA00023232"/>
    </source>
</evidence>
<dbReference type="GO" id="GO:0006572">
    <property type="term" value="P:L-tyrosine catabolic process"/>
    <property type="evidence" value="ECO:0007669"/>
    <property type="project" value="UniProtKB-KW"/>
</dbReference>
<name>A0A9P8I809_9PEZI</name>
<dbReference type="SUPFAM" id="SSF51182">
    <property type="entry name" value="RmlC-like cupins"/>
    <property type="match status" value="1"/>
</dbReference>
<dbReference type="PANTHER" id="PTHR11056:SF0">
    <property type="entry name" value="HOMOGENTISATE 1,2-DIOXYGENASE"/>
    <property type="match status" value="1"/>
</dbReference>
<evidence type="ECO:0000256" key="12">
    <source>
        <dbReference type="PIRSR" id="PIRSR605708-2"/>
    </source>
</evidence>
<keyword evidence="8" id="KW-0560">Oxidoreductase</keyword>
<dbReference type="InterPro" id="IPR011051">
    <property type="entry name" value="RmlC_Cupin_sf"/>
</dbReference>
<evidence type="ECO:0000256" key="7">
    <source>
        <dbReference type="ARBA" id="ARBA00022964"/>
    </source>
</evidence>
<feature type="binding site" evidence="12">
    <location>
        <position position="348"/>
    </location>
    <ligand>
        <name>Fe cation</name>
        <dbReference type="ChEBI" id="CHEBI:24875"/>
    </ligand>
</feature>
<evidence type="ECO:0000259" key="14">
    <source>
        <dbReference type="Pfam" id="PF20510"/>
    </source>
</evidence>
<evidence type="ECO:0000256" key="6">
    <source>
        <dbReference type="ARBA" id="ARBA00022878"/>
    </source>
</evidence>
<evidence type="ECO:0000256" key="1">
    <source>
        <dbReference type="ARBA" id="ARBA00001962"/>
    </source>
</evidence>
<dbReference type="GO" id="GO:0006559">
    <property type="term" value="P:L-phenylalanine catabolic process"/>
    <property type="evidence" value="ECO:0007669"/>
    <property type="project" value="UniProtKB-KW"/>
</dbReference>
<proteinExistence type="inferred from homology"/>
<dbReference type="GO" id="GO:0005737">
    <property type="term" value="C:cytoplasm"/>
    <property type="evidence" value="ECO:0007669"/>
    <property type="project" value="TreeGrafter"/>
</dbReference>
<dbReference type="CDD" id="cd07000">
    <property type="entry name" value="cupin_HGO_N"/>
    <property type="match status" value="1"/>
</dbReference>
<keyword evidence="7" id="KW-0223">Dioxygenase</keyword>
<dbReference type="OrthoDB" id="1689029at2759"/>
<keyword evidence="10" id="KW-0585">Phenylalanine catabolism</keyword>
<dbReference type="Proteomes" id="UP000698800">
    <property type="component" value="Unassembled WGS sequence"/>
</dbReference>
<feature type="binding site" evidence="12">
    <location>
        <position position="379"/>
    </location>
    <ligand>
        <name>Fe cation</name>
        <dbReference type="ChEBI" id="CHEBI:24875"/>
    </ligand>
</feature>
<keyword evidence="5 12" id="KW-0479">Metal-binding</keyword>
<evidence type="ECO:0000313" key="15">
    <source>
        <dbReference type="EMBL" id="KAH0545014.1"/>
    </source>
</evidence>